<dbReference type="PANTHER" id="PTHR43284:SF1">
    <property type="entry name" value="ASPARAGINE SYNTHETASE"/>
    <property type="match status" value="1"/>
</dbReference>
<dbReference type="Gene3D" id="3.40.50.620">
    <property type="entry name" value="HUPs"/>
    <property type="match status" value="1"/>
</dbReference>
<dbReference type="InterPro" id="IPR014729">
    <property type="entry name" value="Rossmann-like_a/b/a_fold"/>
</dbReference>
<evidence type="ECO:0000256" key="6">
    <source>
        <dbReference type="ARBA" id="ARBA00022962"/>
    </source>
</evidence>
<dbReference type="GO" id="GO:0005524">
    <property type="term" value="F:ATP binding"/>
    <property type="evidence" value="ECO:0007669"/>
    <property type="project" value="UniProtKB-KW"/>
</dbReference>
<comment type="similarity">
    <text evidence="2">Belongs to the asparagine synthetase family.</text>
</comment>
<dbReference type="NCBIfam" id="TIGR01536">
    <property type="entry name" value="asn_synth_AEB"/>
    <property type="match status" value="1"/>
</dbReference>
<evidence type="ECO:0000256" key="7">
    <source>
        <dbReference type="ARBA" id="ARBA00048741"/>
    </source>
</evidence>
<dbReference type="SUPFAM" id="SSF56235">
    <property type="entry name" value="N-terminal nucleophile aminohydrolases (Ntn hydrolases)"/>
    <property type="match status" value="1"/>
</dbReference>
<keyword evidence="8" id="KW-0028">Amino-acid biosynthesis</keyword>
<dbReference type="EMBL" id="ANOF01000150">
    <property type="protein sequence ID" value="EMI24748.1"/>
    <property type="molecule type" value="Genomic_DNA"/>
</dbReference>
<feature type="domain" description="Glutamine amidotransferase type-2" evidence="10">
    <location>
        <begin position="2"/>
        <end position="217"/>
    </location>
</feature>
<dbReference type="InterPro" id="IPR001962">
    <property type="entry name" value="Asn_synthase"/>
</dbReference>
<evidence type="ECO:0000256" key="9">
    <source>
        <dbReference type="PIRSR" id="PIRSR001589-2"/>
    </source>
</evidence>
<evidence type="ECO:0000256" key="4">
    <source>
        <dbReference type="ARBA" id="ARBA00022741"/>
    </source>
</evidence>
<dbReference type="Pfam" id="PF00733">
    <property type="entry name" value="Asn_synthase"/>
    <property type="match status" value="1"/>
</dbReference>
<dbReference type="PROSITE" id="PS51278">
    <property type="entry name" value="GATASE_TYPE_2"/>
    <property type="match status" value="1"/>
</dbReference>
<keyword evidence="6 8" id="KW-0315">Glutamine amidotransferase</keyword>
<keyword evidence="4 9" id="KW-0547">Nucleotide-binding</keyword>
<evidence type="ECO:0000313" key="11">
    <source>
        <dbReference type="EMBL" id="EMI24748.1"/>
    </source>
</evidence>
<evidence type="ECO:0000259" key="10">
    <source>
        <dbReference type="PROSITE" id="PS51278"/>
    </source>
</evidence>
<reference evidence="11 12" key="1">
    <citation type="journal article" date="2013" name="Mar. Genomics">
        <title>Expression of sulfatases in Rhodopirellula baltica and the diversity of sulfatases in the genus Rhodopirellula.</title>
        <authorList>
            <person name="Wegner C.E."/>
            <person name="Richter-Heitmann T."/>
            <person name="Klindworth A."/>
            <person name="Klockow C."/>
            <person name="Richter M."/>
            <person name="Achstetter T."/>
            <person name="Glockner F.O."/>
            <person name="Harder J."/>
        </authorList>
    </citation>
    <scope>NUCLEOTIDE SEQUENCE [LARGE SCALE GENOMIC DNA]</scope>
    <source>
        <strain evidence="11 12">SH398</strain>
    </source>
</reference>
<dbReference type="GO" id="GO:0006529">
    <property type="term" value="P:asparagine biosynthetic process"/>
    <property type="evidence" value="ECO:0007669"/>
    <property type="project" value="UniProtKB-KW"/>
</dbReference>
<feature type="binding site" evidence="9">
    <location>
        <position position="104"/>
    </location>
    <ligand>
        <name>L-glutamine</name>
        <dbReference type="ChEBI" id="CHEBI:58359"/>
    </ligand>
</feature>
<feature type="binding site" evidence="9">
    <location>
        <begin position="364"/>
        <end position="365"/>
    </location>
    <ligand>
        <name>ATP</name>
        <dbReference type="ChEBI" id="CHEBI:30616"/>
    </ligand>
</feature>
<gene>
    <name evidence="11" type="ORF">RESH_04620</name>
</gene>
<dbReference type="InterPro" id="IPR033738">
    <property type="entry name" value="AsnB_N"/>
</dbReference>
<organism evidence="11 12">
    <name type="scientific">Rhodopirellula europaea SH398</name>
    <dbReference type="NCBI Taxonomy" id="1263868"/>
    <lineage>
        <taxon>Bacteria</taxon>
        <taxon>Pseudomonadati</taxon>
        <taxon>Planctomycetota</taxon>
        <taxon>Planctomycetia</taxon>
        <taxon>Pirellulales</taxon>
        <taxon>Pirellulaceae</taxon>
        <taxon>Rhodopirellula</taxon>
    </lineage>
</organism>
<dbReference type="OrthoDB" id="9763290at2"/>
<keyword evidence="8" id="KW-0061">Asparagine biosynthesis</keyword>
<evidence type="ECO:0000313" key="12">
    <source>
        <dbReference type="Proteomes" id="UP000011996"/>
    </source>
</evidence>
<dbReference type="CDD" id="cd01991">
    <property type="entry name" value="Asn_synthase_B_C"/>
    <property type="match status" value="1"/>
</dbReference>
<dbReference type="Pfam" id="PF13537">
    <property type="entry name" value="GATase_7"/>
    <property type="match status" value="1"/>
</dbReference>
<dbReference type="PANTHER" id="PTHR43284">
    <property type="entry name" value="ASPARAGINE SYNTHETASE (GLUTAMINE-HYDROLYZING)"/>
    <property type="match status" value="1"/>
</dbReference>
<evidence type="ECO:0000256" key="3">
    <source>
        <dbReference type="ARBA" id="ARBA00012737"/>
    </source>
</evidence>
<accession>M5RZG1</accession>
<dbReference type="InterPro" id="IPR017932">
    <property type="entry name" value="GATase_2_dom"/>
</dbReference>
<feature type="active site" description="For GATase activity" evidence="8">
    <location>
        <position position="2"/>
    </location>
</feature>
<dbReference type="InterPro" id="IPR051786">
    <property type="entry name" value="ASN_synthetase/amidase"/>
</dbReference>
<dbReference type="STRING" id="1263868.RESH_04620"/>
<dbReference type="GO" id="GO:0004066">
    <property type="term" value="F:asparagine synthase (glutamine-hydrolyzing) activity"/>
    <property type="evidence" value="ECO:0007669"/>
    <property type="project" value="UniProtKB-EC"/>
</dbReference>
<dbReference type="SUPFAM" id="SSF52402">
    <property type="entry name" value="Adenine nucleotide alpha hydrolases-like"/>
    <property type="match status" value="1"/>
</dbReference>
<evidence type="ECO:0000256" key="2">
    <source>
        <dbReference type="ARBA" id="ARBA00005752"/>
    </source>
</evidence>
<dbReference type="RefSeq" id="WP_008670021.1">
    <property type="nucleotide sequence ID" value="NZ_ANOF01000150.1"/>
</dbReference>
<dbReference type="EC" id="6.3.5.4" evidence="3"/>
<dbReference type="PIRSF" id="PIRSF001589">
    <property type="entry name" value="Asn_synthetase_glu-h"/>
    <property type="match status" value="1"/>
</dbReference>
<dbReference type="Gene3D" id="3.60.20.10">
    <property type="entry name" value="Glutamine Phosphoribosylpyrophosphate, subunit 1, domain 1"/>
    <property type="match status" value="1"/>
</dbReference>
<protein>
    <recommendedName>
        <fullName evidence="3">asparagine synthase (glutamine-hydrolyzing)</fullName>
        <ecNumber evidence="3">6.3.5.4</ecNumber>
    </recommendedName>
</protein>
<comment type="caution">
    <text evidence="11">The sequence shown here is derived from an EMBL/GenBank/DDBJ whole genome shotgun (WGS) entry which is preliminary data.</text>
</comment>
<comment type="pathway">
    <text evidence="1">Amino-acid biosynthesis; L-asparagine biosynthesis; L-asparagine from L-aspartate (L-Gln route): step 1/1.</text>
</comment>
<dbReference type="Proteomes" id="UP000011996">
    <property type="component" value="Unassembled WGS sequence"/>
</dbReference>
<sequence length="623" mass="69891">MCGIAGFISDRITPDEGRVIVGRMNDAQRHRGPDGEGVRSVCEAPTVVLGHRRLAIIDLSPRGAQPMVDSTERYWIAFNGEIYNFRDLRAELRSLGHSFHTDTDTEVILAAFVHWGQEAPSRLRGIFSFAIGDRDSGRVFLARDQMGVKPLYYFCCSEGFLFASEVRALLASDYVPRRLSREGLASYLMFGSVQEPHTLVDGVNSLPPGHFAWVDCADFVMQRYWSPTDFGNDHSFHQSNLEAIPDLLHDSIGLQMVSDVPLGCFLSGGIDSTAIAAEMQKANVSPVKSFSIIFDESKYDEREFSRIAASEIGTDHQELCLTGELVNRQIDSAISAFDQPSLDGINTYYVSGLVKEAGLTVALSGVGGDELFVGYDGFARQLQFQRLFGKCQHVPSGLRRIAASAIESAAKTEKAFKLASLIRGRTNPYFVARQVLAPTQITRLVKRELGLDPESWVTEWQTDSLSQSSHLDTINRISVLELQHYMLSTLLRDTDQMSMAHSLEVRVPLIDHCLVEKVLSVASHHKLDEKTQKPMLVHGCRGGIPDQCVYRPKRGFELPFEIWIRESLSGRVSDTMLRSNQPLFSRHEISGLWDRFSSRRVSWGRVWMLFILDAWITEHRITV</sequence>
<dbReference type="InterPro" id="IPR029055">
    <property type="entry name" value="Ntn_hydrolases_N"/>
</dbReference>
<evidence type="ECO:0000256" key="5">
    <source>
        <dbReference type="ARBA" id="ARBA00022840"/>
    </source>
</evidence>
<dbReference type="PATRIC" id="fig|1263868.3.peg.5010"/>
<comment type="catalytic activity">
    <reaction evidence="7">
        <text>L-aspartate + L-glutamine + ATP + H2O = L-asparagine + L-glutamate + AMP + diphosphate + H(+)</text>
        <dbReference type="Rhea" id="RHEA:12228"/>
        <dbReference type="ChEBI" id="CHEBI:15377"/>
        <dbReference type="ChEBI" id="CHEBI:15378"/>
        <dbReference type="ChEBI" id="CHEBI:29985"/>
        <dbReference type="ChEBI" id="CHEBI:29991"/>
        <dbReference type="ChEBI" id="CHEBI:30616"/>
        <dbReference type="ChEBI" id="CHEBI:33019"/>
        <dbReference type="ChEBI" id="CHEBI:58048"/>
        <dbReference type="ChEBI" id="CHEBI:58359"/>
        <dbReference type="ChEBI" id="CHEBI:456215"/>
        <dbReference type="EC" id="6.3.5.4"/>
    </reaction>
</comment>
<keyword evidence="5 9" id="KW-0067">ATP-binding</keyword>
<dbReference type="InterPro" id="IPR006426">
    <property type="entry name" value="Asn_synth_AEB"/>
</dbReference>
<evidence type="ECO:0000256" key="1">
    <source>
        <dbReference type="ARBA" id="ARBA00005187"/>
    </source>
</evidence>
<feature type="binding site" evidence="9">
    <location>
        <position position="292"/>
    </location>
    <ligand>
        <name>ATP</name>
        <dbReference type="ChEBI" id="CHEBI:30616"/>
    </ligand>
</feature>
<evidence type="ECO:0000256" key="8">
    <source>
        <dbReference type="PIRSR" id="PIRSR001589-1"/>
    </source>
</evidence>
<proteinExistence type="inferred from homology"/>
<dbReference type="AlphaFoldDB" id="M5RZG1"/>
<dbReference type="GO" id="GO:0005829">
    <property type="term" value="C:cytosol"/>
    <property type="evidence" value="ECO:0007669"/>
    <property type="project" value="TreeGrafter"/>
</dbReference>
<name>M5RZG1_9BACT</name>
<dbReference type="CDD" id="cd00712">
    <property type="entry name" value="AsnB"/>
    <property type="match status" value="1"/>
</dbReference>